<keyword evidence="3" id="KW-1185">Reference proteome</keyword>
<evidence type="ECO:0000256" key="1">
    <source>
        <dbReference type="SAM" id="MobiDB-lite"/>
    </source>
</evidence>
<dbReference type="OrthoDB" id="321365at2157"/>
<feature type="compositionally biased region" description="Basic and acidic residues" evidence="1">
    <location>
        <begin position="7"/>
        <end position="23"/>
    </location>
</feature>
<feature type="region of interest" description="Disordered" evidence="1">
    <location>
        <begin position="180"/>
        <end position="204"/>
    </location>
</feature>
<protein>
    <submittedName>
        <fullName evidence="2">Uncharacterized protein</fullName>
    </submittedName>
</protein>
<evidence type="ECO:0000313" key="3">
    <source>
        <dbReference type="Proteomes" id="UP000011632"/>
    </source>
</evidence>
<dbReference type="PATRIC" id="fig|1227496.3.peg.1254"/>
<dbReference type="STRING" id="1227496.C489_06213"/>
<accession>L9Y7M8</accession>
<gene>
    <name evidence="2" type="ORF">C489_06213</name>
</gene>
<proteinExistence type="predicted"/>
<reference evidence="2 3" key="1">
    <citation type="journal article" date="2014" name="PLoS Genet.">
        <title>Phylogenetically driven sequencing of extremely halophilic archaea reveals strategies for static and dynamic osmo-response.</title>
        <authorList>
            <person name="Becker E.A."/>
            <person name="Seitzer P.M."/>
            <person name="Tritt A."/>
            <person name="Larsen D."/>
            <person name="Krusor M."/>
            <person name="Yao A.I."/>
            <person name="Wu D."/>
            <person name="Madern D."/>
            <person name="Eisen J.A."/>
            <person name="Darling A.E."/>
            <person name="Facciotti M.T."/>
        </authorList>
    </citation>
    <scope>NUCLEOTIDE SEQUENCE [LARGE SCALE GENOMIC DNA]</scope>
    <source>
        <strain evidence="2 3">JCM 10478</strain>
    </source>
</reference>
<organism evidence="2 3">
    <name type="scientific">Natrinema versiforme JCM 10478</name>
    <dbReference type="NCBI Taxonomy" id="1227496"/>
    <lineage>
        <taxon>Archaea</taxon>
        <taxon>Methanobacteriati</taxon>
        <taxon>Methanobacteriota</taxon>
        <taxon>Stenosarchaea group</taxon>
        <taxon>Halobacteria</taxon>
        <taxon>Halobacteriales</taxon>
        <taxon>Natrialbaceae</taxon>
        <taxon>Natrinema</taxon>
    </lineage>
</organism>
<dbReference type="AlphaFoldDB" id="L9Y7M8"/>
<dbReference type="EMBL" id="AOID01000019">
    <property type="protein sequence ID" value="ELY68938.1"/>
    <property type="molecule type" value="Genomic_DNA"/>
</dbReference>
<dbReference type="RefSeq" id="WP_006430300.1">
    <property type="nucleotide sequence ID" value="NZ_AOID01000019.1"/>
</dbReference>
<feature type="region of interest" description="Disordered" evidence="1">
    <location>
        <begin position="1"/>
        <end position="23"/>
    </location>
</feature>
<comment type="caution">
    <text evidence="2">The sequence shown here is derived from an EMBL/GenBank/DDBJ whole genome shotgun (WGS) entry which is preliminary data.</text>
</comment>
<evidence type="ECO:0000313" key="2">
    <source>
        <dbReference type="EMBL" id="ELY68938.1"/>
    </source>
</evidence>
<sequence length="224" mass="25420">MSTHSPPTDRSETDPARTERTEITEIRQKLARNCEEIRTDDPELYNQIQAWIRESLSIPDGNVGSAVNSRLRELKRGNKMRDHRGVEDPEAAFPDACDGCEHYGVACPMVKRHSVTKTRERYIRNADSDEELVNNLTDLAIEWDCQVVLGVLEDYQDQYQEYIAEGYDLHSKMWGVLRGEPTGEDQLEGVETSFDESPPPEVEADVQETVDAVMGDDEDEADSQ</sequence>
<dbReference type="Proteomes" id="UP000011632">
    <property type="component" value="Unassembled WGS sequence"/>
</dbReference>
<name>L9Y7M8_9EURY</name>